<dbReference type="InterPro" id="IPR028159">
    <property type="entry name" value="RPA_interact_C_dom"/>
</dbReference>
<keyword evidence="5" id="KW-0539">Nucleus</keyword>
<evidence type="ECO:0000259" key="8">
    <source>
        <dbReference type="Pfam" id="PF14768"/>
    </source>
</evidence>
<evidence type="ECO:0000256" key="2">
    <source>
        <dbReference type="ARBA" id="ARBA00022723"/>
    </source>
</evidence>
<gene>
    <name evidence="9" type="ORF">Scaly_0276700</name>
</gene>
<dbReference type="InterPro" id="IPR028155">
    <property type="entry name" value="RPA_interact_central"/>
</dbReference>
<feature type="domain" description="RPA-interacting protein C-terminal" evidence="8">
    <location>
        <begin position="161"/>
        <end position="241"/>
    </location>
</feature>
<dbReference type="Pfam" id="PF14768">
    <property type="entry name" value="RPA_interact_C"/>
    <property type="match status" value="1"/>
</dbReference>
<dbReference type="GO" id="GO:0005634">
    <property type="term" value="C:nucleus"/>
    <property type="evidence" value="ECO:0007669"/>
    <property type="project" value="UniProtKB-SubCell"/>
</dbReference>
<reference evidence="9" key="1">
    <citation type="submission" date="2020-06" db="EMBL/GenBank/DDBJ databases">
        <authorList>
            <person name="Li T."/>
            <person name="Hu X."/>
            <person name="Zhang T."/>
            <person name="Song X."/>
            <person name="Zhang H."/>
            <person name="Dai N."/>
            <person name="Sheng W."/>
            <person name="Hou X."/>
            <person name="Wei L."/>
        </authorList>
    </citation>
    <scope>NUCLEOTIDE SEQUENCE</scope>
    <source>
        <strain evidence="9">KEN8</strain>
        <tissue evidence="9">Leaf</tissue>
    </source>
</reference>
<evidence type="ECO:0000259" key="7">
    <source>
        <dbReference type="Pfam" id="PF14767"/>
    </source>
</evidence>
<accession>A0AAW2S9K9</accession>
<evidence type="ECO:0008006" key="10">
    <source>
        <dbReference type="Google" id="ProtNLM"/>
    </source>
</evidence>
<reference evidence="9" key="2">
    <citation type="journal article" date="2024" name="Plant">
        <title>Genomic evolution and insights into agronomic trait innovations of Sesamum species.</title>
        <authorList>
            <person name="Miao H."/>
            <person name="Wang L."/>
            <person name="Qu L."/>
            <person name="Liu H."/>
            <person name="Sun Y."/>
            <person name="Le M."/>
            <person name="Wang Q."/>
            <person name="Wei S."/>
            <person name="Zheng Y."/>
            <person name="Lin W."/>
            <person name="Duan Y."/>
            <person name="Cao H."/>
            <person name="Xiong S."/>
            <person name="Wang X."/>
            <person name="Wei L."/>
            <person name="Li C."/>
            <person name="Ma Q."/>
            <person name="Ju M."/>
            <person name="Zhao R."/>
            <person name="Li G."/>
            <person name="Mu C."/>
            <person name="Tian Q."/>
            <person name="Mei H."/>
            <person name="Zhang T."/>
            <person name="Gao T."/>
            <person name="Zhang H."/>
        </authorList>
    </citation>
    <scope>NUCLEOTIDE SEQUENCE</scope>
    <source>
        <strain evidence="9">KEN8</strain>
    </source>
</reference>
<dbReference type="GO" id="GO:0006606">
    <property type="term" value="P:protein import into nucleus"/>
    <property type="evidence" value="ECO:0007669"/>
    <property type="project" value="TreeGrafter"/>
</dbReference>
<dbReference type="EMBL" id="JACGWM010000002">
    <property type="protein sequence ID" value="KAL0389196.1"/>
    <property type="molecule type" value="Genomic_DNA"/>
</dbReference>
<organism evidence="9">
    <name type="scientific">Sesamum calycinum</name>
    <dbReference type="NCBI Taxonomy" id="2727403"/>
    <lineage>
        <taxon>Eukaryota</taxon>
        <taxon>Viridiplantae</taxon>
        <taxon>Streptophyta</taxon>
        <taxon>Embryophyta</taxon>
        <taxon>Tracheophyta</taxon>
        <taxon>Spermatophyta</taxon>
        <taxon>Magnoliopsida</taxon>
        <taxon>eudicotyledons</taxon>
        <taxon>Gunneridae</taxon>
        <taxon>Pentapetalae</taxon>
        <taxon>asterids</taxon>
        <taxon>lamiids</taxon>
        <taxon>Lamiales</taxon>
        <taxon>Pedaliaceae</taxon>
        <taxon>Sesamum</taxon>
    </lineage>
</organism>
<evidence type="ECO:0000256" key="1">
    <source>
        <dbReference type="ARBA" id="ARBA00004123"/>
    </source>
</evidence>
<comment type="caution">
    <text evidence="9">The sequence shown here is derived from an EMBL/GenBank/DDBJ whole genome shotgun (WGS) entry which is preliminary data.</text>
</comment>
<dbReference type="InterPro" id="IPR028158">
    <property type="entry name" value="RPA_interact_N_dom"/>
</dbReference>
<feature type="domain" description="RPA-interacting protein central" evidence="7">
    <location>
        <begin position="73"/>
        <end position="145"/>
    </location>
</feature>
<feature type="domain" description="RPA-interacting protein N-terminal" evidence="6">
    <location>
        <begin position="22"/>
        <end position="54"/>
    </location>
</feature>
<dbReference type="Pfam" id="PF14766">
    <property type="entry name" value="RPA_interact_N"/>
    <property type="match status" value="1"/>
</dbReference>
<evidence type="ECO:0000256" key="4">
    <source>
        <dbReference type="ARBA" id="ARBA00022833"/>
    </source>
</evidence>
<dbReference type="InterPro" id="IPR028156">
    <property type="entry name" value="RIP"/>
</dbReference>
<protein>
    <recommendedName>
        <fullName evidence="10">RPA-interacting protein</fullName>
    </recommendedName>
</protein>
<comment type="subcellular location">
    <subcellularLocation>
        <location evidence="1">Nucleus</location>
    </subcellularLocation>
</comment>
<evidence type="ECO:0000259" key="6">
    <source>
        <dbReference type="Pfam" id="PF14766"/>
    </source>
</evidence>
<evidence type="ECO:0000256" key="3">
    <source>
        <dbReference type="ARBA" id="ARBA00022771"/>
    </source>
</evidence>
<sequence length="264" mass="31143">MVVGDEDKGVDSYRPSLKSLASFNNYPKWKHKLRENCFKRVRQDRTRLLWKLRLSEAQNQSANHEGTSLDDSSPPVFGTATDDMIWEYDGLHTAYQGDCEEMLLEMQRLFYEDLRTEKKEKLLAEPESFMRTWEDEEDEYLARMVYEHMQLNSDQVAKEVWCPICKQGELQENGHHIYCTQCELKLKRGHEVDLNFLRLRLGEAHTEHLDRGCRLRPEFCIETKFGLTALYIKCQDCNTFEAEFGSLHFADKLTREKSSILRIE</sequence>
<proteinExistence type="predicted"/>
<dbReference type="AlphaFoldDB" id="A0AAW2S9K9"/>
<dbReference type="PANTHER" id="PTHR31742">
    <property type="entry name" value="RPA-INTERACTING PROTEIN RPAIN"/>
    <property type="match status" value="1"/>
</dbReference>
<keyword evidence="4" id="KW-0862">Zinc</keyword>
<name>A0AAW2S9K9_9LAMI</name>
<dbReference type="GO" id="GO:0008270">
    <property type="term" value="F:zinc ion binding"/>
    <property type="evidence" value="ECO:0007669"/>
    <property type="project" value="UniProtKB-KW"/>
</dbReference>
<keyword evidence="2" id="KW-0479">Metal-binding</keyword>
<evidence type="ECO:0000313" key="9">
    <source>
        <dbReference type="EMBL" id="KAL0389196.1"/>
    </source>
</evidence>
<dbReference type="PANTHER" id="PTHR31742:SF1">
    <property type="entry name" value="RPA-INTERACTING PROTEIN"/>
    <property type="match status" value="1"/>
</dbReference>
<dbReference type="Pfam" id="PF14767">
    <property type="entry name" value="RPA_interact_M"/>
    <property type="match status" value="1"/>
</dbReference>
<evidence type="ECO:0000256" key="5">
    <source>
        <dbReference type="ARBA" id="ARBA00023242"/>
    </source>
</evidence>
<keyword evidence="3" id="KW-0863">Zinc-finger</keyword>